<dbReference type="EMBL" id="NTMR01000024">
    <property type="protein sequence ID" value="PBK03129.1"/>
    <property type="molecule type" value="Genomic_DNA"/>
</dbReference>
<dbReference type="InterPro" id="IPR016169">
    <property type="entry name" value="FAD-bd_PCMH_sub2"/>
</dbReference>
<dbReference type="InterPro" id="IPR006058">
    <property type="entry name" value="2Fe2S_fd_BS"/>
</dbReference>
<dbReference type="InterPro" id="IPR036318">
    <property type="entry name" value="FAD-bd_PCMH-like_sf"/>
</dbReference>
<dbReference type="InterPro" id="IPR001041">
    <property type="entry name" value="2Fe-2S_ferredoxin-type"/>
</dbReference>
<evidence type="ECO:0000256" key="2">
    <source>
        <dbReference type="ARBA" id="ARBA00022723"/>
    </source>
</evidence>
<gene>
    <name evidence="8" type="primary">xdhA</name>
    <name evidence="8" type="ORF">CNQ84_16520</name>
</gene>
<keyword evidence="3" id="KW-0274">FAD</keyword>
<dbReference type="Pfam" id="PF00941">
    <property type="entry name" value="FAD_binding_5"/>
    <property type="match status" value="1"/>
</dbReference>
<dbReference type="PANTHER" id="PTHR45444:SF3">
    <property type="entry name" value="XANTHINE DEHYDROGENASE"/>
    <property type="match status" value="1"/>
</dbReference>
<dbReference type="InterPro" id="IPR016166">
    <property type="entry name" value="FAD-bd_PCMH"/>
</dbReference>
<dbReference type="InterPro" id="IPR002888">
    <property type="entry name" value="2Fe-2S-bd"/>
</dbReference>
<keyword evidence="1" id="KW-0285">Flavoprotein</keyword>
<name>A0A2A3ME88_9PSED</name>
<dbReference type="SMART" id="SM01092">
    <property type="entry name" value="CO_deh_flav_C"/>
    <property type="match status" value="1"/>
</dbReference>
<proteinExistence type="predicted"/>
<accession>A0A2A3ME88</accession>
<evidence type="ECO:0000313" key="9">
    <source>
        <dbReference type="Proteomes" id="UP000242313"/>
    </source>
</evidence>
<dbReference type="InterPro" id="IPR012175">
    <property type="entry name" value="Xanth_DH_ssu_bac"/>
</dbReference>
<dbReference type="Gene3D" id="3.30.465.10">
    <property type="match status" value="1"/>
</dbReference>
<evidence type="ECO:0000259" key="7">
    <source>
        <dbReference type="PROSITE" id="PS51387"/>
    </source>
</evidence>
<dbReference type="NCBIfam" id="TIGR02963">
    <property type="entry name" value="xanthine_xdhA"/>
    <property type="match status" value="1"/>
</dbReference>
<evidence type="ECO:0000256" key="3">
    <source>
        <dbReference type="ARBA" id="ARBA00022827"/>
    </source>
</evidence>
<dbReference type="PROSITE" id="PS51387">
    <property type="entry name" value="FAD_PCMH"/>
    <property type="match status" value="1"/>
</dbReference>
<dbReference type="InterPro" id="IPR036884">
    <property type="entry name" value="2Fe-2S-bd_dom_sf"/>
</dbReference>
<dbReference type="InterPro" id="IPR016208">
    <property type="entry name" value="Ald_Oxase/xanthine_DH-like"/>
</dbReference>
<dbReference type="InterPro" id="IPR016167">
    <property type="entry name" value="FAD-bd_PCMH_sub1"/>
</dbReference>
<comment type="caution">
    <text evidence="8">The sequence shown here is derived from an EMBL/GenBank/DDBJ whole genome shotgun (WGS) entry which is preliminary data.</text>
</comment>
<dbReference type="CDD" id="cd00207">
    <property type="entry name" value="fer2"/>
    <property type="match status" value="1"/>
</dbReference>
<feature type="domain" description="FAD-binding PCMH-type" evidence="7">
    <location>
        <begin position="204"/>
        <end position="377"/>
    </location>
</feature>
<evidence type="ECO:0000256" key="1">
    <source>
        <dbReference type="ARBA" id="ARBA00022630"/>
    </source>
</evidence>
<dbReference type="PROSITE" id="PS51085">
    <property type="entry name" value="2FE2S_FER_2"/>
    <property type="match status" value="1"/>
</dbReference>
<dbReference type="Gene3D" id="1.10.150.120">
    <property type="entry name" value="[2Fe-2S]-binding domain"/>
    <property type="match status" value="1"/>
</dbReference>
<dbReference type="InterPro" id="IPR005107">
    <property type="entry name" value="CO_DH_flav_C"/>
</dbReference>
<dbReference type="GO" id="GO:0004854">
    <property type="term" value="F:xanthine dehydrogenase activity"/>
    <property type="evidence" value="ECO:0007669"/>
    <property type="project" value="InterPro"/>
</dbReference>
<dbReference type="GO" id="GO:0071949">
    <property type="term" value="F:FAD binding"/>
    <property type="evidence" value="ECO:0007669"/>
    <property type="project" value="InterPro"/>
</dbReference>
<keyword evidence="4" id="KW-0560">Oxidoreductase</keyword>
<dbReference type="Pfam" id="PF03450">
    <property type="entry name" value="CO_deh_flav_C"/>
    <property type="match status" value="1"/>
</dbReference>
<sequence length="499" mass="53092">MGQTVHRAETTVIEFYLNGQPEKLDRADPNMSILDWLRTKKRLSGTKEGCASGDCGACTVLLGSPADDAGAHYTAINSCISLIGSLHGKHLITVDALSPQQAHPVQQAMVECSGSQCGFCTPGFIMSMVGLHQQVAGSNSTASEHQLMEALAGNLCRCTGYRPILEAGRRTLVDAVQHWDGAALFEPAPAQTFSDTRARAASLEDDEGKRFDAPVELSELRSLLAANPDARLVAGSTDLALEITQQLKTLPRLISVEQVAALHALDCDEQNLTIGSAATYSEFAPTLCADWPAFAGMLERLGSLQVRNRGTLGGNIGNASPIGDMPPPLIALGAQIQLDGADGERWLALEDFFVDYKKTRLAPGEFIRAVQVPRPQDNQRLFIYKISKRLDDDISAVLGAFWLQFDGDTVSDCRLAFGGMAGIPKRATAAEAALRGAVFDDTAVAAAQAALASDFSPLSDVRASASYRMSVAGNLLLRALLESRAGETGAPALTVTDYA</sequence>
<keyword evidence="5" id="KW-0408">Iron</keyword>
<dbReference type="Pfam" id="PF01799">
    <property type="entry name" value="Fer2_2"/>
    <property type="match status" value="1"/>
</dbReference>
<dbReference type="GO" id="GO:0051537">
    <property type="term" value="F:2 iron, 2 sulfur cluster binding"/>
    <property type="evidence" value="ECO:0007669"/>
    <property type="project" value="InterPro"/>
</dbReference>
<feature type="domain" description="2Fe-2S ferredoxin-type" evidence="6">
    <location>
        <begin position="11"/>
        <end position="97"/>
    </location>
</feature>
<dbReference type="Proteomes" id="UP000242313">
    <property type="component" value="Unassembled WGS sequence"/>
</dbReference>
<dbReference type="InterPro" id="IPR036010">
    <property type="entry name" value="2Fe-2S_ferredoxin-like_sf"/>
</dbReference>
<dbReference type="PANTHER" id="PTHR45444">
    <property type="entry name" value="XANTHINE DEHYDROGENASE"/>
    <property type="match status" value="1"/>
</dbReference>
<dbReference type="Gene3D" id="3.10.20.30">
    <property type="match status" value="1"/>
</dbReference>
<dbReference type="Pfam" id="PF00111">
    <property type="entry name" value="Fer2"/>
    <property type="match status" value="1"/>
</dbReference>
<dbReference type="SUPFAM" id="SSF54292">
    <property type="entry name" value="2Fe-2S ferredoxin-like"/>
    <property type="match status" value="1"/>
</dbReference>
<dbReference type="Gene3D" id="3.30.390.50">
    <property type="entry name" value="CO dehydrogenase flavoprotein, C-terminal domain"/>
    <property type="match status" value="1"/>
</dbReference>
<protein>
    <submittedName>
        <fullName evidence="8">Xanthine dehydrogenase small subunit</fullName>
    </submittedName>
</protein>
<dbReference type="AlphaFoldDB" id="A0A2A3ME88"/>
<reference evidence="8 9" key="1">
    <citation type="submission" date="2017-09" db="EMBL/GenBank/DDBJ databases">
        <title>Pseudomonas abyssi sp. nov. isolated from Abyssopelagic Water.</title>
        <authorList>
            <person name="Wei Y."/>
        </authorList>
    </citation>
    <scope>NUCLEOTIDE SEQUENCE [LARGE SCALE GENOMIC DNA]</scope>
    <source>
        <strain evidence="8 9">MT5</strain>
    </source>
</reference>
<evidence type="ECO:0000313" key="8">
    <source>
        <dbReference type="EMBL" id="PBK03129.1"/>
    </source>
</evidence>
<dbReference type="InterPro" id="IPR012675">
    <property type="entry name" value="Beta-grasp_dom_sf"/>
</dbReference>
<evidence type="ECO:0000256" key="5">
    <source>
        <dbReference type="ARBA" id="ARBA00023004"/>
    </source>
</evidence>
<evidence type="ECO:0000256" key="4">
    <source>
        <dbReference type="ARBA" id="ARBA00023002"/>
    </source>
</evidence>
<evidence type="ECO:0000259" key="6">
    <source>
        <dbReference type="PROSITE" id="PS51085"/>
    </source>
</evidence>
<dbReference type="SUPFAM" id="SSF55447">
    <property type="entry name" value="CO dehydrogenase flavoprotein C-terminal domain-like"/>
    <property type="match status" value="1"/>
</dbReference>
<dbReference type="Gene3D" id="3.30.43.10">
    <property type="entry name" value="Uridine Diphospho-n-acetylenolpyruvylglucosamine Reductase, domain 2"/>
    <property type="match status" value="1"/>
</dbReference>
<dbReference type="SUPFAM" id="SSF47741">
    <property type="entry name" value="CO dehydrogenase ISP C-domain like"/>
    <property type="match status" value="1"/>
</dbReference>
<organism evidence="8 9">
    <name type="scientific">Pseudomonas abyssi</name>
    <dbReference type="NCBI Taxonomy" id="170540"/>
    <lineage>
        <taxon>Bacteria</taxon>
        <taxon>Pseudomonadati</taxon>
        <taxon>Pseudomonadota</taxon>
        <taxon>Gammaproteobacteria</taxon>
        <taxon>Pseudomonadales</taxon>
        <taxon>Pseudomonadaceae</taxon>
        <taxon>Pseudomonas</taxon>
    </lineage>
</organism>
<dbReference type="GO" id="GO:0005506">
    <property type="term" value="F:iron ion binding"/>
    <property type="evidence" value="ECO:0007669"/>
    <property type="project" value="InterPro"/>
</dbReference>
<dbReference type="InterPro" id="IPR002346">
    <property type="entry name" value="Mopterin_DH_FAD-bd"/>
</dbReference>
<dbReference type="PROSITE" id="PS00197">
    <property type="entry name" value="2FE2S_FER_1"/>
    <property type="match status" value="1"/>
</dbReference>
<keyword evidence="2" id="KW-0479">Metal-binding</keyword>
<dbReference type="PIRSF" id="PIRSF036557">
    <property type="entry name" value="XdhA_RC"/>
    <property type="match status" value="1"/>
</dbReference>
<dbReference type="InterPro" id="IPR036683">
    <property type="entry name" value="CO_DH_flav_C_dom_sf"/>
</dbReference>
<dbReference type="SUPFAM" id="SSF56176">
    <property type="entry name" value="FAD-binding/transporter-associated domain-like"/>
    <property type="match status" value="1"/>
</dbReference>
<keyword evidence="9" id="KW-1185">Reference proteome</keyword>
<dbReference type="InterPro" id="IPR014307">
    <property type="entry name" value="Xanthine_DH_ssu"/>
</dbReference>